<accession>A0A927QG56</accession>
<organism evidence="2 3">
    <name type="scientific">Streptomyces caniscabiei</name>
    <dbReference type="NCBI Taxonomy" id="2746961"/>
    <lineage>
        <taxon>Bacteria</taxon>
        <taxon>Bacillati</taxon>
        <taxon>Actinomycetota</taxon>
        <taxon>Actinomycetes</taxon>
        <taxon>Kitasatosporales</taxon>
        <taxon>Streptomycetaceae</taxon>
        <taxon>Streptomyces</taxon>
    </lineage>
</organism>
<feature type="region of interest" description="Disordered" evidence="1">
    <location>
        <begin position="94"/>
        <end position="147"/>
    </location>
</feature>
<evidence type="ECO:0000313" key="3">
    <source>
        <dbReference type="Proteomes" id="UP000661025"/>
    </source>
</evidence>
<comment type="caution">
    <text evidence="2">The sequence shown here is derived from an EMBL/GenBank/DDBJ whole genome shotgun (WGS) entry which is preliminary data.</text>
</comment>
<name>A0A927QG56_9ACTN</name>
<dbReference type="Proteomes" id="UP000661025">
    <property type="component" value="Unassembled WGS sequence"/>
</dbReference>
<sequence>MKWRRRPKSGTSADGAEPEPSPTHGTGPADEDPDADLKQRVGALFSQAQILMFEGLPAEAVPLQQQARRLSYLLLDRNPDDRESRRMLGSLLYGLGSTLAGPPGTHTRDPSGTHTQDPPGAHAQDPPGTYTQGPPGTYVHRTPLPGT</sequence>
<reference evidence="2" key="1">
    <citation type="submission" date="2020-09" db="EMBL/GenBank/DDBJ databases">
        <title>Streptomyces canutascabiei sp. nov., which causes potato common scab and is distributed across the world.</title>
        <authorList>
            <person name="Nguyen H.P."/>
            <person name="Weisberg A.J."/>
            <person name="Chang J.H."/>
            <person name="Clarke C.R."/>
        </authorList>
    </citation>
    <scope>NUCLEOTIDE SEQUENCE</scope>
    <source>
        <strain evidence="2">ID-01-6.2a</strain>
    </source>
</reference>
<feature type="compositionally biased region" description="Low complexity" evidence="1">
    <location>
        <begin position="126"/>
        <end position="138"/>
    </location>
</feature>
<feature type="region of interest" description="Disordered" evidence="1">
    <location>
        <begin position="1"/>
        <end position="41"/>
    </location>
</feature>
<protein>
    <submittedName>
        <fullName evidence="2">Uncharacterized protein</fullName>
    </submittedName>
</protein>
<dbReference type="AlphaFoldDB" id="A0A927QG56"/>
<dbReference type="GeneID" id="79932025"/>
<evidence type="ECO:0000256" key="1">
    <source>
        <dbReference type="SAM" id="MobiDB-lite"/>
    </source>
</evidence>
<dbReference type="EMBL" id="JACYXT010000005">
    <property type="protein sequence ID" value="MBD9724395.1"/>
    <property type="molecule type" value="Genomic_DNA"/>
</dbReference>
<proteinExistence type="predicted"/>
<dbReference type="RefSeq" id="WP_192361280.1">
    <property type="nucleotide sequence ID" value="NZ_CP119182.1"/>
</dbReference>
<evidence type="ECO:0000313" key="2">
    <source>
        <dbReference type="EMBL" id="MBD9724395.1"/>
    </source>
</evidence>
<gene>
    <name evidence="2" type="ORF">IHE70_14460</name>
</gene>